<protein>
    <submittedName>
        <fullName evidence="3">Alpha/beta hydrolase</fullName>
    </submittedName>
</protein>
<dbReference type="GO" id="GO:0016787">
    <property type="term" value="F:hydrolase activity"/>
    <property type="evidence" value="ECO:0007669"/>
    <property type="project" value="UniProtKB-KW"/>
</dbReference>
<feature type="domain" description="Alpha/beta hydrolase fold-3" evidence="2">
    <location>
        <begin position="43"/>
        <end position="236"/>
    </location>
</feature>
<dbReference type="Proteomes" id="UP001299220">
    <property type="component" value="Unassembled WGS sequence"/>
</dbReference>
<evidence type="ECO:0000313" key="4">
    <source>
        <dbReference type="Proteomes" id="UP001299220"/>
    </source>
</evidence>
<dbReference type="PANTHER" id="PTHR48081:SF6">
    <property type="entry name" value="PEPTIDASE S9 PROLYL OLIGOPEPTIDASE CATALYTIC DOMAIN-CONTAINING PROTEIN"/>
    <property type="match status" value="1"/>
</dbReference>
<proteinExistence type="predicted"/>
<gene>
    <name evidence="3" type="ORF">JQM67_06130</name>
</gene>
<keyword evidence="4" id="KW-1185">Reference proteome</keyword>
<dbReference type="InterPro" id="IPR029058">
    <property type="entry name" value="AB_hydrolase_fold"/>
</dbReference>
<dbReference type="RefSeq" id="WP_235323192.1">
    <property type="nucleotide sequence ID" value="NZ_JAFBIT010000001.1"/>
</dbReference>
<dbReference type="Pfam" id="PF07859">
    <property type="entry name" value="Abhydrolase_3"/>
    <property type="match status" value="1"/>
</dbReference>
<dbReference type="InterPro" id="IPR013094">
    <property type="entry name" value="AB_hydrolase_3"/>
</dbReference>
<organism evidence="3 4">
    <name type="scientific">Anaeromassilibacillus senegalensis</name>
    <dbReference type="NCBI Taxonomy" id="1673717"/>
    <lineage>
        <taxon>Bacteria</taxon>
        <taxon>Bacillati</taxon>
        <taxon>Bacillota</taxon>
        <taxon>Clostridia</taxon>
        <taxon>Eubacteriales</taxon>
        <taxon>Acutalibacteraceae</taxon>
        <taxon>Anaeromassilibacillus</taxon>
    </lineage>
</organism>
<evidence type="ECO:0000256" key="1">
    <source>
        <dbReference type="ARBA" id="ARBA00022801"/>
    </source>
</evidence>
<dbReference type="Gene3D" id="3.40.50.1820">
    <property type="entry name" value="alpha/beta hydrolase"/>
    <property type="match status" value="1"/>
</dbReference>
<dbReference type="EMBL" id="JAFBIT010000001">
    <property type="protein sequence ID" value="MCF2652173.1"/>
    <property type="molecule type" value="Genomic_DNA"/>
</dbReference>
<evidence type="ECO:0000313" key="3">
    <source>
        <dbReference type="EMBL" id="MCF2652173.1"/>
    </source>
</evidence>
<name>A0ABS9CMH1_9FIRM</name>
<accession>A0ABS9CMH1</accession>
<evidence type="ECO:0000259" key="2">
    <source>
        <dbReference type="Pfam" id="PF07859"/>
    </source>
</evidence>
<sequence length="274" mass="29972">MVHEKIKLSVSGSADYAAMYTYFLDLSPEIPVKKRPTVVVCPGGAYAFTSDREAEPIALGLNAAGINAVVVRYSVAPARFPTALLEVATAVQYVREKGEAYGCDPERVFVIGFSAGGHLAASYGNFWSRPFVAEALGCASETLRPNGQILSYPVISSGPFAHHDSIKNLLGERYETEKENQSLENYVTKDTPPTFIWHTQTDDCVPVENSLLFVSALQKAGVKTEFHLFPEGGHGLSLCNPVTSNNPEQLMPHVAKWFDLAVEFIWSISNRKEG</sequence>
<dbReference type="InterPro" id="IPR050300">
    <property type="entry name" value="GDXG_lipolytic_enzyme"/>
</dbReference>
<keyword evidence="1 3" id="KW-0378">Hydrolase</keyword>
<comment type="caution">
    <text evidence="3">The sequence shown here is derived from an EMBL/GenBank/DDBJ whole genome shotgun (WGS) entry which is preliminary data.</text>
</comment>
<dbReference type="SUPFAM" id="SSF53474">
    <property type="entry name" value="alpha/beta-Hydrolases"/>
    <property type="match status" value="1"/>
</dbReference>
<reference evidence="3 4" key="1">
    <citation type="submission" date="2020-12" db="EMBL/GenBank/DDBJ databases">
        <title>Whole genome sequences of gut porcine anaerobes.</title>
        <authorList>
            <person name="Kubasova T."/>
            <person name="Jahodarova E."/>
            <person name="Rychlik I."/>
        </authorList>
    </citation>
    <scope>NUCLEOTIDE SEQUENCE [LARGE SCALE GENOMIC DNA]</scope>
    <source>
        <strain evidence="3 4">An867</strain>
    </source>
</reference>
<dbReference type="PANTHER" id="PTHR48081">
    <property type="entry name" value="AB HYDROLASE SUPERFAMILY PROTEIN C4A8.06C"/>
    <property type="match status" value="1"/>
</dbReference>